<sequence>MLQFCLSCGLSDGGIDGLSTPSVDELLFLLNWLMTINPVDCLHTSAAFIHCRFVFCLAHFMKIAVGGSGAPENVRCLFHLAPCSFGFWSYFANMLQFLHTSLSILITAFLFRIFHNPTSVTSVPINMGSATDGCSK</sequence>
<dbReference type="Proteomes" id="UP000275846">
    <property type="component" value="Unassembled WGS sequence"/>
</dbReference>
<organism evidence="3">
    <name type="scientific">Schistocephalus solidus</name>
    <name type="common">Tapeworm</name>
    <dbReference type="NCBI Taxonomy" id="70667"/>
    <lineage>
        <taxon>Eukaryota</taxon>
        <taxon>Metazoa</taxon>
        <taxon>Spiralia</taxon>
        <taxon>Lophotrochozoa</taxon>
        <taxon>Platyhelminthes</taxon>
        <taxon>Cestoda</taxon>
        <taxon>Eucestoda</taxon>
        <taxon>Diphyllobothriidea</taxon>
        <taxon>Diphyllobothriidae</taxon>
        <taxon>Schistocephalus</taxon>
    </lineage>
</organism>
<dbReference type="AlphaFoldDB" id="A0A183SUV9"/>
<gene>
    <name evidence="1" type="ORF">SSLN_LOCUS8007</name>
</gene>
<evidence type="ECO:0000313" key="2">
    <source>
        <dbReference type="Proteomes" id="UP000275846"/>
    </source>
</evidence>
<proteinExistence type="predicted"/>
<accession>A0A183SUV9</accession>
<evidence type="ECO:0000313" key="1">
    <source>
        <dbReference type="EMBL" id="VDL94392.1"/>
    </source>
</evidence>
<protein>
    <submittedName>
        <fullName evidence="3">Secreted protein</fullName>
    </submittedName>
</protein>
<keyword evidence="2" id="KW-1185">Reference proteome</keyword>
<dbReference type="EMBL" id="UYSU01034427">
    <property type="protein sequence ID" value="VDL94392.1"/>
    <property type="molecule type" value="Genomic_DNA"/>
</dbReference>
<evidence type="ECO:0000313" key="3">
    <source>
        <dbReference type="WBParaSite" id="SSLN_0000831101-mRNA-1"/>
    </source>
</evidence>
<reference evidence="3" key="1">
    <citation type="submission" date="2016-06" db="UniProtKB">
        <authorList>
            <consortium name="WormBaseParasite"/>
        </authorList>
    </citation>
    <scope>IDENTIFICATION</scope>
</reference>
<dbReference type="OrthoDB" id="10531472at2759"/>
<reference evidence="1 2" key="2">
    <citation type="submission" date="2018-11" db="EMBL/GenBank/DDBJ databases">
        <authorList>
            <consortium name="Pathogen Informatics"/>
        </authorList>
    </citation>
    <scope>NUCLEOTIDE SEQUENCE [LARGE SCALE GENOMIC DNA]</scope>
    <source>
        <strain evidence="1 2">NST_G2</strain>
    </source>
</reference>
<dbReference type="WBParaSite" id="SSLN_0000831101-mRNA-1">
    <property type="protein sequence ID" value="SSLN_0000831101-mRNA-1"/>
    <property type="gene ID" value="SSLN_0000831101"/>
</dbReference>
<name>A0A183SUV9_SCHSO</name>